<protein>
    <recommendedName>
        <fullName evidence="6">Gluconolactonase</fullName>
    </recommendedName>
</protein>
<dbReference type="InterPro" id="IPR011042">
    <property type="entry name" value="6-blade_b-propeller_TolB-like"/>
</dbReference>
<reference evidence="5" key="1">
    <citation type="submission" date="2017-05" db="EMBL/GenBank/DDBJ databases">
        <title>Complete and WGS of Bordetella genogroups.</title>
        <authorList>
            <person name="Spilker T."/>
            <person name="Lipuma J."/>
        </authorList>
    </citation>
    <scope>NUCLEOTIDE SEQUENCE [LARGE SCALE GENOMIC DNA]</scope>
    <source>
        <strain evidence="5">AU8856</strain>
    </source>
</reference>
<keyword evidence="2" id="KW-0964">Secreted</keyword>
<dbReference type="PANTHER" id="PTHR10009">
    <property type="entry name" value="PROTEIN YELLOW-RELATED"/>
    <property type="match status" value="1"/>
</dbReference>
<dbReference type="Pfam" id="PF03022">
    <property type="entry name" value="MRJP"/>
    <property type="match status" value="1"/>
</dbReference>
<proteinExistence type="predicted"/>
<keyword evidence="5" id="KW-1185">Reference proteome</keyword>
<evidence type="ECO:0000256" key="3">
    <source>
        <dbReference type="SAM" id="SignalP"/>
    </source>
</evidence>
<dbReference type="RefSeq" id="WP_094841975.1">
    <property type="nucleotide sequence ID" value="NZ_NEVS01000004.1"/>
</dbReference>
<organism evidence="4 5">
    <name type="scientific">Bordetella genomosp. 11</name>
    <dbReference type="NCBI Taxonomy" id="1416808"/>
    <lineage>
        <taxon>Bacteria</taxon>
        <taxon>Pseudomonadati</taxon>
        <taxon>Pseudomonadota</taxon>
        <taxon>Betaproteobacteria</taxon>
        <taxon>Burkholderiales</taxon>
        <taxon>Alcaligenaceae</taxon>
        <taxon>Bordetella</taxon>
    </lineage>
</organism>
<dbReference type="Proteomes" id="UP000215767">
    <property type="component" value="Unassembled WGS sequence"/>
</dbReference>
<feature type="chain" id="PRO_5012198856" description="Gluconolactonase" evidence="3">
    <location>
        <begin position="22"/>
        <end position="376"/>
    </location>
</feature>
<dbReference type="InterPro" id="IPR017996">
    <property type="entry name" value="MRJP/yellow-related"/>
</dbReference>
<evidence type="ECO:0000313" key="5">
    <source>
        <dbReference type="Proteomes" id="UP000215767"/>
    </source>
</evidence>
<evidence type="ECO:0000256" key="2">
    <source>
        <dbReference type="ARBA" id="ARBA00022525"/>
    </source>
</evidence>
<dbReference type="OrthoDB" id="9797664at2"/>
<comment type="subcellular location">
    <subcellularLocation>
        <location evidence="1">Secreted</location>
    </subcellularLocation>
</comment>
<evidence type="ECO:0008006" key="6">
    <source>
        <dbReference type="Google" id="ProtNLM"/>
    </source>
</evidence>
<dbReference type="SUPFAM" id="SSF63829">
    <property type="entry name" value="Calcium-dependent phosphotriesterase"/>
    <property type="match status" value="1"/>
</dbReference>
<comment type="caution">
    <text evidence="4">The sequence shown here is derived from an EMBL/GenBank/DDBJ whole genome shotgun (WGS) entry which is preliminary data.</text>
</comment>
<sequence>MTLAKSLNSLARIVAACLAIAVIQGCATRQESNESLVPMFQGQRVWNGVTVTPEGRVFVSYPQADSAGMQVAELDAQGRPYPFPDASWNGPQTWAPGTVGSGYVHVNALRVGPDGKLWIVDAGAPGMGQPAVKGGARLFRFDPQTRQLLQTYDLAAAVHPYSYVDDVRFNGNHAYLTDAGAPGLIVLDLRTGATRRVLDNNNATTAMRPLRADGRAVLDPKGQPVRVHADQLEVSPDGQWLYFQPASGPMARVATRWLNDPAVSEKEIASHVELAWADTPSTGGTAIDAQGNLYTTDTDKRRILRITPQGKISTLIQDDRLVWADALWIDRDGYLWIPASQLNLTPGFNDGRMQVRYPVWIYKLRTQARPSPLDHP</sequence>
<dbReference type="PANTHER" id="PTHR10009:SF18">
    <property type="entry name" value="PROTEIN YELLOW-LIKE PROTEIN"/>
    <property type="match status" value="1"/>
</dbReference>
<dbReference type="PROSITE" id="PS51257">
    <property type="entry name" value="PROKAR_LIPOPROTEIN"/>
    <property type="match status" value="1"/>
</dbReference>
<evidence type="ECO:0000256" key="1">
    <source>
        <dbReference type="ARBA" id="ARBA00004613"/>
    </source>
</evidence>
<feature type="signal peptide" evidence="3">
    <location>
        <begin position="1"/>
        <end position="21"/>
    </location>
</feature>
<keyword evidence="3" id="KW-0732">Signal</keyword>
<dbReference type="GO" id="GO:0005576">
    <property type="term" value="C:extracellular region"/>
    <property type="evidence" value="ECO:0007669"/>
    <property type="project" value="UniProtKB-SubCell"/>
</dbReference>
<accession>A0A261UGL9</accession>
<name>A0A261UGL9_9BORD</name>
<gene>
    <name evidence="4" type="ORF">CAL28_14245</name>
</gene>
<dbReference type="AlphaFoldDB" id="A0A261UGL9"/>
<dbReference type="Gene3D" id="2.120.10.30">
    <property type="entry name" value="TolB, C-terminal domain"/>
    <property type="match status" value="1"/>
</dbReference>
<dbReference type="EMBL" id="NEVS01000004">
    <property type="protein sequence ID" value="OZI60562.1"/>
    <property type="molecule type" value="Genomic_DNA"/>
</dbReference>
<evidence type="ECO:0000313" key="4">
    <source>
        <dbReference type="EMBL" id="OZI60562.1"/>
    </source>
</evidence>